<reference evidence="2" key="1">
    <citation type="submission" date="2020-11" db="EMBL/GenBank/DDBJ databases">
        <authorList>
            <person name="Tran Van P."/>
        </authorList>
    </citation>
    <scope>NUCLEOTIDE SEQUENCE</scope>
</reference>
<dbReference type="InterPro" id="IPR027512">
    <property type="entry name" value="EIF3A"/>
</dbReference>
<evidence type="ECO:0008006" key="3">
    <source>
        <dbReference type="Google" id="ProtNLM"/>
    </source>
</evidence>
<sequence>MYTLVKDLISLFYYVYFIFQVQDRKFWEQQESERIQLLLEERELAVQHRERLARMKVDKDAFLEKLKSERKTVYQSEEPLIHVLHEHWCLLLKTLLGRFVKPEVIKDKSIDELKLMFPCIEKEQSDDDFEIGVETRKTLKKLNLKEKLKEFEAHLEEERKKRLAERKEQRKKDRQAKWIQEREQEEQRKKDEEERQKQEEERKRKEEEERAENLRKQQEDDEYKRKKELLDKQAELQRQRELDAERKVKEREKQLREQSSSWRSRGGAVPPPPAPLREKESDIIDEPSSLPPTEKSSQWRRGGNTGKEDGPQPPPIRKQEAWRPIARGRERDSDVKSDSTSWRRAGEPDRERERPSFERDRERGSSDKERDRPSFDRERDRGFGDRDRGFDRERGSFDRERGFDRERPPVERGGGVRGPYTVLLVHKKFYSRLQSHRGVDERRGVGPPSRGSLGTASLRRPPPLDDKRGGEVRAPKEEPKSQSTEPQISEGPVEDSSWHTVSRR</sequence>
<dbReference type="GO" id="GO:0071540">
    <property type="term" value="C:eukaryotic translation initiation factor 3 complex, eIF3e"/>
    <property type="evidence" value="ECO:0007669"/>
    <property type="project" value="TreeGrafter"/>
</dbReference>
<dbReference type="GO" id="GO:0003743">
    <property type="term" value="F:translation initiation factor activity"/>
    <property type="evidence" value="ECO:0007669"/>
    <property type="project" value="TreeGrafter"/>
</dbReference>
<organism evidence="2">
    <name type="scientific">Timema douglasi</name>
    <name type="common">Walking stick</name>
    <dbReference type="NCBI Taxonomy" id="61478"/>
    <lineage>
        <taxon>Eukaryota</taxon>
        <taxon>Metazoa</taxon>
        <taxon>Ecdysozoa</taxon>
        <taxon>Arthropoda</taxon>
        <taxon>Hexapoda</taxon>
        <taxon>Insecta</taxon>
        <taxon>Pterygota</taxon>
        <taxon>Neoptera</taxon>
        <taxon>Polyneoptera</taxon>
        <taxon>Phasmatodea</taxon>
        <taxon>Timematodea</taxon>
        <taxon>Timematoidea</taxon>
        <taxon>Timematidae</taxon>
        <taxon>Timema</taxon>
    </lineage>
</organism>
<feature type="region of interest" description="Disordered" evidence="1">
    <location>
        <begin position="173"/>
        <end position="421"/>
    </location>
</feature>
<evidence type="ECO:0000256" key="1">
    <source>
        <dbReference type="SAM" id="MobiDB-lite"/>
    </source>
</evidence>
<protein>
    <recommendedName>
        <fullName evidence="3">Eukaryotic translation initiation factor 3 subunit A</fullName>
    </recommendedName>
</protein>
<dbReference type="GO" id="GO:0002188">
    <property type="term" value="P:translation reinitiation"/>
    <property type="evidence" value="ECO:0007669"/>
    <property type="project" value="TreeGrafter"/>
</dbReference>
<feature type="compositionally biased region" description="Basic and acidic residues" evidence="1">
    <location>
        <begin position="344"/>
        <end position="410"/>
    </location>
</feature>
<feature type="region of interest" description="Disordered" evidence="1">
    <location>
        <begin position="434"/>
        <end position="504"/>
    </location>
</feature>
<feature type="compositionally biased region" description="Basic and acidic residues" evidence="1">
    <location>
        <begin position="462"/>
        <end position="480"/>
    </location>
</feature>
<evidence type="ECO:0000313" key="2">
    <source>
        <dbReference type="EMBL" id="CAD7195205.1"/>
    </source>
</evidence>
<dbReference type="GO" id="GO:0003729">
    <property type="term" value="F:mRNA binding"/>
    <property type="evidence" value="ECO:0007669"/>
    <property type="project" value="TreeGrafter"/>
</dbReference>
<feature type="compositionally biased region" description="Basic and acidic residues" evidence="1">
    <location>
        <begin position="173"/>
        <end position="256"/>
    </location>
</feature>
<dbReference type="EMBL" id="OA564676">
    <property type="protein sequence ID" value="CAD7195205.1"/>
    <property type="molecule type" value="Genomic_DNA"/>
</dbReference>
<dbReference type="GO" id="GO:0043614">
    <property type="term" value="C:multi-eIF complex"/>
    <property type="evidence" value="ECO:0007669"/>
    <property type="project" value="TreeGrafter"/>
</dbReference>
<dbReference type="PANTHER" id="PTHR14005">
    <property type="entry name" value="EUKARYOTIC TRANSLATION INITIATION FACTOR 3, THETA SUBUNIT"/>
    <property type="match status" value="1"/>
</dbReference>
<dbReference type="GO" id="GO:0001732">
    <property type="term" value="P:formation of cytoplasmic translation initiation complex"/>
    <property type="evidence" value="ECO:0007669"/>
    <property type="project" value="TreeGrafter"/>
</dbReference>
<accession>A0A7R8VD43</accession>
<dbReference type="GO" id="GO:0071541">
    <property type="term" value="C:eukaryotic translation initiation factor 3 complex, eIF3m"/>
    <property type="evidence" value="ECO:0007669"/>
    <property type="project" value="TreeGrafter"/>
</dbReference>
<name>A0A7R8VD43_TIMDO</name>
<dbReference type="AlphaFoldDB" id="A0A7R8VD43"/>
<gene>
    <name evidence="2" type="ORF">TDIB3V08_LOCUS1607</name>
</gene>
<dbReference type="PANTHER" id="PTHR14005:SF0">
    <property type="entry name" value="EUKARYOTIC TRANSLATION INITIATION FACTOR 3 SUBUNIT A"/>
    <property type="match status" value="1"/>
</dbReference>
<feature type="compositionally biased region" description="Basic and acidic residues" evidence="1">
    <location>
        <begin position="317"/>
        <end position="337"/>
    </location>
</feature>
<proteinExistence type="predicted"/>